<dbReference type="PANTHER" id="PTHR47396:SF1">
    <property type="entry name" value="ATP-DEPENDENT HELICASE IRC3-RELATED"/>
    <property type="match status" value="1"/>
</dbReference>
<protein>
    <submittedName>
        <fullName evidence="4">DNA damage-inducible protein</fullName>
    </submittedName>
</protein>
<evidence type="ECO:0000313" key="4">
    <source>
        <dbReference type="EMBL" id="GLQ00608.1"/>
    </source>
</evidence>
<evidence type="ECO:0000313" key="5">
    <source>
        <dbReference type="Proteomes" id="UP001161423"/>
    </source>
</evidence>
<dbReference type="InterPro" id="IPR039442">
    <property type="entry name" value="Mrr-like_dom"/>
</dbReference>
<dbReference type="Gene3D" id="3.40.50.150">
    <property type="entry name" value="Vaccinia Virus protein VP39"/>
    <property type="match status" value="1"/>
</dbReference>
<organism evidence="4 5">
    <name type="scientific">Methylophaga thalassica</name>
    <dbReference type="NCBI Taxonomy" id="40223"/>
    <lineage>
        <taxon>Bacteria</taxon>
        <taxon>Pseudomonadati</taxon>
        <taxon>Pseudomonadota</taxon>
        <taxon>Gammaproteobacteria</taxon>
        <taxon>Thiotrichales</taxon>
        <taxon>Piscirickettsiaceae</taxon>
        <taxon>Methylophaga</taxon>
    </lineage>
</organism>
<name>A0ABQ5TWN8_9GAMM</name>
<dbReference type="SMART" id="SM00487">
    <property type="entry name" value="DEXDc"/>
    <property type="match status" value="1"/>
</dbReference>
<dbReference type="InterPro" id="IPR011856">
    <property type="entry name" value="tRNA_endonuc-like_dom_sf"/>
</dbReference>
<dbReference type="Pfam" id="PF13156">
    <property type="entry name" value="Mrr_cat_2"/>
    <property type="match status" value="1"/>
</dbReference>
<dbReference type="SUPFAM" id="SSF52980">
    <property type="entry name" value="Restriction endonuclease-like"/>
    <property type="match status" value="1"/>
</dbReference>
<dbReference type="Pfam" id="PF04851">
    <property type="entry name" value="ResIII"/>
    <property type="match status" value="1"/>
</dbReference>
<dbReference type="Gene3D" id="3.40.50.300">
    <property type="entry name" value="P-loop containing nucleotide triphosphate hydrolases"/>
    <property type="match status" value="2"/>
</dbReference>
<reference evidence="4" key="2">
    <citation type="submission" date="2023-01" db="EMBL/GenBank/DDBJ databases">
        <title>Draft genome sequence of Methylophaga thalassica strain NBRC 102424.</title>
        <authorList>
            <person name="Sun Q."/>
            <person name="Mori K."/>
        </authorList>
    </citation>
    <scope>NUCLEOTIDE SEQUENCE</scope>
    <source>
        <strain evidence="4">NBRC 102424</strain>
    </source>
</reference>
<dbReference type="Pfam" id="PF18135">
    <property type="entry name" value="Type_ISP_C"/>
    <property type="match status" value="1"/>
</dbReference>
<feature type="domain" description="Helicase ATP-binding" evidence="2">
    <location>
        <begin position="179"/>
        <end position="382"/>
    </location>
</feature>
<proteinExistence type="predicted"/>
<feature type="domain" description="Helicase C-terminal" evidence="3">
    <location>
        <begin position="473"/>
        <end position="656"/>
    </location>
</feature>
<gene>
    <name evidence="4" type="ORF">GCM10007891_24610</name>
</gene>
<feature type="compositionally biased region" description="Low complexity" evidence="1">
    <location>
        <begin position="680"/>
        <end position="690"/>
    </location>
</feature>
<dbReference type="Pfam" id="PF00271">
    <property type="entry name" value="Helicase_C"/>
    <property type="match status" value="1"/>
</dbReference>
<dbReference type="RefSeq" id="WP_284723515.1">
    <property type="nucleotide sequence ID" value="NZ_BSND01000012.1"/>
</dbReference>
<evidence type="ECO:0000259" key="3">
    <source>
        <dbReference type="PROSITE" id="PS51194"/>
    </source>
</evidence>
<dbReference type="Pfam" id="PF22240">
    <property type="entry name" value="ISP_coupler"/>
    <property type="match status" value="1"/>
</dbReference>
<dbReference type="EMBL" id="BSND01000012">
    <property type="protein sequence ID" value="GLQ00608.1"/>
    <property type="molecule type" value="Genomic_DNA"/>
</dbReference>
<dbReference type="InterPro" id="IPR001650">
    <property type="entry name" value="Helicase_C-like"/>
</dbReference>
<dbReference type="InterPro" id="IPR041635">
    <property type="entry name" value="Type_ISP_LLaBIII_C"/>
</dbReference>
<dbReference type="SUPFAM" id="SSF52540">
    <property type="entry name" value="P-loop containing nucleoside triphosphate hydrolases"/>
    <property type="match status" value="1"/>
</dbReference>
<dbReference type="PANTHER" id="PTHR47396">
    <property type="entry name" value="TYPE I RESTRICTION ENZYME ECOKI R PROTEIN"/>
    <property type="match status" value="1"/>
</dbReference>
<dbReference type="CDD" id="cd22333">
    <property type="entry name" value="LlaBIII_nuclease-like"/>
    <property type="match status" value="1"/>
</dbReference>
<evidence type="ECO:0000256" key="1">
    <source>
        <dbReference type="SAM" id="MobiDB-lite"/>
    </source>
</evidence>
<comment type="caution">
    <text evidence="4">The sequence shown here is derived from an EMBL/GenBank/DDBJ whole genome shotgun (WGS) entry which is preliminary data.</text>
</comment>
<dbReference type="InterPro" id="IPR027417">
    <property type="entry name" value="P-loop_NTPase"/>
</dbReference>
<dbReference type="PROSITE" id="PS51194">
    <property type="entry name" value="HELICASE_CTER"/>
    <property type="match status" value="1"/>
</dbReference>
<sequence length="1659" mass="186475">MPSVLSQILASFREKALSERDKGTDFEHLSLVYLRNEPYYRDLYREVMTYGDWAEQNGLTKKDTGIDLVGVTHQDEIHAIQCKNYAADYKITKADIDSFFTASGKTIFSNRIIITTAKNWTQNASDALEGQHPPVSTITLADLENSLIDWSQFQVQKVPVLRPKKTLREHQENALKATKAGLQAADRGKLIMACGTGKTFTSLKIAETMAGKGKTVLFLVPSLSLLSQTLTEWTQESETPLHSFAVCSDSDVGKTRNLDDDSIQATVSDLQYPATTNPKSLAGAFAARHDAEHMSVIYATYHSIAVIHDAQKLYGLPEIDLIVCDEAHRTTGATFDGDEESAFVRVHDNDYIRAQKRLYMTATPRIYGEKAKEASGVELFSMDNQQHYGKELYVINFSEAVSRGLLVDYKVVVLAVEEGHINRRMQEMLKSDDNELKVDDAAKIIGCWKALSKQGLTIDGDSQPMQRAVAFCQVIEKEYKGKNHKVSSKLISEMFGAVVDEYQRLEIEELRAEDPDAEIDTALTLTCEAEHVDGSMNASEKEAKLEWLKEDTPENTCRILSNVRCLSEGVDVPSLDAVLFLTPRSSQVDVVQSVGRVMRLSPGKKQGYVILPVVIPAGVEPSQALDDNKTYKVVWQVLNALRSHDDRFDAMINKLEFNGKDSRKMEVISVADKVQRRSKAATGKGKSAGKAKGGSAIGSGSNAPVPEQASLQFEVGEIERALYAQVVKKCGNRHHWEDWANDIAKIANTHIDRIQAILENKDNTAEIAAFEAFAQELRDDLNNAVTDVEIIEMLAQHLITKPVFDALFEGYNFTEHNPMSVAMQAVTEQLEAHNIDKEADTLRSFYESVKMRAAGIESAEGKQRIIVELYDKFFKNAFPRMTDRLGIVYTPVEVVDFIIHSIEDVLKAEFGKSMADENVHLLDGFTGTGTFPVRLLQSGIIPKNKLEHKYKHEIHANELVLLAYYIAAINIEATYHGIMNDNVTGLEESDQIFEVPYEPFTGICLTDTFQMYESEDMVDALLVENSSRRKRQKELDIRVIMGNPPYSIGQASENDNNANVSYPKLDERIRSTYAARSTATLAKGLYDSYIRAIRWASDRIGDAGVIGFVTNGGFLEANTADGLRKCLAEEFSSIHVFHLRGNARTSGELRRKEKDNVFGMGTRTPIVVSILVKNPEATEHGRILFHDIGDYLNRTEKLEMIADYASLNGIPSWQLITPDQHGDWLNQRDDSFNEHIVLGDKKSDEPKLFENFSLGVVSNRDAWVYNFCKQSMTANMSGMIEFYGSELDRFNAEYQSLSNQERSRLVDGFINTDPTKISWTHNIKQDFARNKSLGYEHSSLTTSLYRPFTKQWMYYNRAFNERVYQMPRIFPLGSGVENLVIQFNANYSGTGLPVLIANSLPDLHCNGDSQCFPLYLYDEQAQEKAEDANGDLFGDNKQQEPGLKRRDAITDEGLAHFQEAYPSEQIIKEDLFYYVYGILHSEDYRTRFADNLSKELPRIPKVKKAADFWAFSKAGRDLAELHLNYETVDKYPVTIQAKGNLVDEDYRVTKMKFGKKRCEETGKNIDDRSTVIYNGKITMTGIPGEAWDYVVNGKAALAWVMERQAVTTHKASGIVNDANDWAIETMGNAKYPLELFQRVVTVSLETQKIVSSLPELDMV</sequence>
<dbReference type="Proteomes" id="UP001161423">
    <property type="component" value="Unassembled WGS sequence"/>
</dbReference>
<dbReference type="InterPro" id="IPR053980">
    <property type="entry name" value="ISP_coupler"/>
</dbReference>
<dbReference type="CDD" id="cd18785">
    <property type="entry name" value="SF2_C"/>
    <property type="match status" value="1"/>
</dbReference>
<dbReference type="InterPro" id="IPR029063">
    <property type="entry name" value="SAM-dependent_MTases_sf"/>
</dbReference>
<dbReference type="Gene3D" id="3.40.1350.10">
    <property type="match status" value="1"/>
</dbReference>
<dbReference type="SMART" id="SM00490">
    <property type="entry name" value="HELICc"/>
    <property type="match status" value="1"/>
</dbReference>
<dbReference type="PROSITE" id="PS51192">
    <property type="entry name" value="HELICASE_ATP_BIND_1"/>
    <property type="match status" value="1"/>
</dbReference>
<dbReference type="InterPro" id="IPR006935">
    <property type="entry name" value="Helicase/UvrB_N"/>
</dbReference>
<dbReference type="InterPro" id="IPR014001">
    <property type="entry name" value="Helicase_ATP-bd"/>
</dbReference>
<feature type="region of interest" description="Disordered" evidence="1">
    <location>
        <begin position="678"/>
        <end position="705"/>
    </location>
</feature>
<keyword evidence="5" id="KW-1185">Reference proteome</keyword>
<reference evidence="4" key="1">
    <citation type="journal article" date="2014" name="Int. J. Syst. Evol. Microbiol.">
        <title>Complete genome of a new Firmicutes species belonging to the dominant human colonic microbiota ('Ruminococcus bicirculans') reveals two chromosomes and a selective capacity to utilize plant glucans.</title>
        <authorList>
            <consortium name="NISC Comparative Sequencing Program"/>
            <person name="Wegmann U."/>
            <person name="Louis P."/>
            <person name="Goesmann A."/>
            <person name="Henrissat B."/>
            <person name="Duncan S.H."/>
            <person name="Flint H.J."/>
        </authorList>
    </citation>
    <scope>NUCLEOTIDE SEQUENCE</scope>
    <source>
        <strain evidence="4">NBRC 102424</strain>
    </source>
</reference>
<evidence type="ECO:0000259" key="2">
    <source>
        <dbReference type="PROSITE" id="PS51192"/>
    </source>
</evidence>
<dbReference type="InterPro" id="IPR050742">
    <property type="entry name" value="Helicase_Restrict-Modif_Enz"/>
</dbReference>
<accession>A0ABQ5TWN8</accession>
<dbReference type="SUPFAM" id="SSF53335">
    <property type="entry name" value="S-adenosyl-L-methionine-dependent methyltransferases"/>
    <property type="match status" value="1"/>
</dbReference>
<dbReference type="InterPro" id="IPR011335">
    <property type="entry name" value="Restrct_endonuc-II-like"/>
</dbReference>